<evidence type="ECO:0000313" key="5">
    <source>
        <dbReference type="Proteomes" id="UP000273898"/>
    </source>
</evidence>
<dbReference type="EMBL" id="RCCK01000010">
    <property type="protein sequence ID" value="RLJ80038.1"/>
    <property type="molecule type" value="Genomic_DNA"/>
</dbReference>
<feature type="transmembrane region" description="Helical" evidence="1">
    <location>
        <begin position="6"/>
        <end position="26"/>
    </location>
</feature>
<dbReference type="InterPro" id="IPR036465">
    <property type="entry name" value="vWFA_dom_sf"/>
</dbReference>
<dbReference type="Proteomes" id="UP000273898">
    <property type="component" value="Unassembled WGS sequence"/>
</dbReference>
<evidence type="ECO:0000313" key="4">
    <source>
        <dbReference type="EMBL" id="TFB31336.1"/>
    </source>
</evidence>
<dbReference type="PANTHER" id="PTHR37464:SF1">
    <property type="entry name" value="BLL2463 PROTEIN"/>
    <property type="match status" value="1"/>
</dbReference>
<feature type="domain" description="Aerotolerance regulator N-terminal" evidence="2">
    <location>
        <begin position="1"/>
        <end position="76"/>
    </location>
</feature>
<evidence type="ECO:0000313" key="6">
    <source>
        <dbReference type="Proteomes" id="UP000297429"/>
    </source>
</evidence>
<name>A0A497YBH5_9SPHI</name>
<organism evidence="3 5">
    <name type="scientific">Pedobacter alluvionis</name>
    <dbReference type="NCBI Taxonomy" id="475253"/>
    <lineage>
        <taxon>Bacteria</taxon>
        <taxon>Pseudomonadati</taxon>
        <taxon>Bacteroidota</taxon>
        <taxon>Sphingobacteriia</taxon>
        <taxon>Sphingobacteriales</taxon>
        <taxon>Sphingobacteriaceae</taxon>
        <taxon>Pedobacter</taxon>
    </lineage>
</organism>
<dbReference type="Gene3D" id="3.40.50.410">
    <property type="entry name" value="von Willebrand factor, type A domain"/>
    <property type="match status" value="1"/>
</dbReference>
<keyword evidence="6" id="KW-1185">Reference proteome</keyword>
<protein>
    <submittedName>
        <fullName evidence="3">Putative membrane protein (TIGR02226 family)</fullName>
    </submittedName>
</protein>
<evidence type="ECO:0000259" key="2">
    <source>
        <dbReference type="Pfam" id="PF07584"/>
    </source>
</evidence>
<evidence type="ECO:0000313" key="3">
    <source>
        <dbReference type="EMBL" id="RLJ80038.1"/>
    </source>
</evidence>
<feature type="transmembrane region" description="Helical" evidence="1">
    <location>
        <begin position="56"/>
        <end position="78"/>
    </location>
</feature>
<dbReference type="EMBL" id="SOPX01000002">
    <property type="protein sequence ID" value="TFB31336.1"/>
    <property type="molecule type" value="Genomic_DNA"/>
</dbReference>
<dbReference type="InterPro" id="IPR011933">
    <property type="entry name" value="Double_TM_dom"/>
</dbReference>
<dbReference type="Proteomes" id="UP000297429">
    <property type="component" value="Unassembled WGS sequence"/>
</dbReference>
<gene>
    <name evidence="3" type="ORF">BCL90_0773</name>
    <name evidence="4" type="ORF">E3V97_12080</name>
</gene>
<keyword evidence="1" id="KW-0472">Membrane</keyword>
<feature type="transmembrane region" description="Helical" evidence="1">
    <location>
        <begin position="650"/>
        <end position="672"/>
    </location>
</feature>
<sequence length="683" mass="76374">MNFLYPGFLFALISAAIPVIIHLFNFRKFKKVYFSNVQLLKEVEQQNSSKEKLKNLLILISRILAIIFLVLAFAQPYIPAHNQKTTALKNIVSIYIDNSYSMEAVNKDGNLLDEAKRRAKELIKGFGMNDRFQLLTNDFQGKHQRLLNEEAFLKALDDVKISAANRNLQQILNRQSNVLTGGENKYSFLISDFQKNISSTKKLETKADIQYSFLKLNANTLPNVAVDSVWTLSPNHQPGTNERLVIQLKNYSEEEAKNIPLKLSINNQQKGLGAVTIPAGKTIKDTLDFSGLNAGWQKGMVTIKDFPVTFDDTLSFSFKVDQNFPVLSINGTNVGNYIKALFAADAYYKLTENTESNISYSNFANYGLIVLNGLKNPSTGLAQQLKNYLNAGGTVVLFPDLDADIQGYNSFLSALSLPTIKSLNTTATKVDQIDLQNPIFKTVFEEIPKNLDLPSVSRYYSFIEKNSSNKEDIMSLPGKKSFFSKYGLGNGQVYLSASGLNANDGNLARHPVFVPLIYRLALSGGNETPLYYNLGNDNALASRKITLGKNQTLKITTDHFEAIPEIRQADGKTLIYIADQIKNAGFYNLKRADSLLAVYSFNNGRTESDMHYLSKTELEQLAGKSNLKIFDTDKDAVKLIAGDNKIGQTLWKLCLILSLIFIAAEILLIRFFNNKKKQYESPG</sequence>
<comment type="caution">
    <text evidence="3">The sequence shown here is derived from an EMBL/GenBank/DDBJ whole genome shotgun (WGS) entry which is preliminary data.</text>
</comment>
<dbReference type="AlphaFoldDB" id="A0A497YBH5"/>
<dbReference type="OrthoDB" id="9810200at2"/>
<keyword evidence="1" id="KW-1133">Transmembrane helix</keyword>
<evidence type="ECO:0000256" key="1">
    <source>
        <dbReference type="SAM" id="Phobius"/>
    </source>
</evidence>
<reference evidence="3 5" key="1">
    <citation type="submission" date="2018-10" db="EMBL/GenBank/DDBJ databases">
        <title>Genomic Encyclopedia of Archaeal and Bacterial Type Strains, Phase II (KMG-II): from individual species to whole genera.</title>
        <authorList>
            <person name="Goeker M."/>
        </authorList>
    </citation>
    <scope>NUCLEOTIDE SEQUENCE [LARGE SCALE GENOMIC DNA]</scope>
    <source>
        <strain evidence="3 5">DSM 19624</strain>
    </source>
</reference>
<dbReference type="RefSeq" id="WP_121282669.1">
    <property type="nucleotide sequence ID" value="NZ_RCCK01000010.1"/>
</dbReference>
<dbReference type="NCBIfam" id="TIGR02226">
    <property type="entry name" value="two_anch"/>
    <property type="match status" value="1"/>
</dbReference>
<keyword evidence="1" id="KW-0812">Transmembrane</keyword>
<dbReference type="Pfam" id="PF07584">
    <property type="entry name" value="BatA"/>
    <property type="match status" value="1"/>
</dbReference>
<proteinExistence type="predicted"/>
<reference evidence="4 6" key="2">
    <citation type="submission" date="2019-03" db="EMBL/GenBank/DDBJ databases">
        <authorList>
            <person name="He R.-H."/>
        </authorList>
    </citation>
    <scope>NUCLEOTIDE SEQUENCE [LARGE SCALE GENOMIC DNA]</scope>
    <source>
        <strain evidence="4 6">DSM 19624</strain>
    </source>
</reference>
<accession>A0A497YBH5</accession>
<dbReference type="InterPro" id="IPR024163">
    <property type="entry name" value="Aerotolerance_reg_N"/>
</dbReference>
<dbReference type="PANTHER" id="PTHR37464">
    <property type="entry name" value="BLL2463 PROTEIN"/>
    <property type="match status" value="1"/>
</dbReference>